<evidence type="ECO:0000256" key="2">
    <source>
        <dbReference type="SAM" id="Phobius"/>
    </source>
</evidence>
<feature type="transmembrane region" description="Helical" evidence="2">
    <location>
        <begin position="68"/>
        <end position="88"/>
    </location>
</feature>
<proteinExistence type="predicted"/>
<evidence type="ECO:0000313" key="3">
    <source>
        <dbReference type="EMBL" id="RMA41336.1"/>
    </source>
</evidence>
<organism evidence="3 4">
    <name type="scientific">Rhodophyticola porphyridii</name>
    <dbReference type="NCBI Taxonomy" id="1852017"/>
    <lineage>
        <taxon>Bacteria</taxon>
        <taxon>Pseudomonadati</taxon>
        <taxon>Pseudomonadota</taxon>
        <taxon>Alphaproteobacteria</taxon>
        <taxon>Rhodobacterales</taxon>
        <taxon>Roseobacteraceae</taxon>
        <taxon>Rhodophyticola</taxon>
    </lineage>
</organism>
<name>A0A3L9Y5D1_9RHOB</name>
<feature type="transmembrane region" description="Helical" evidence="2">
    <location>
        <begin position="170"/>
        <end position="188"/>
    </location>
</feature>
<dbReference type="RefSeq" id="WP_121899056.1">
    <property type="nucleotide sequence ID" value="NZ_RCNT01000008.1"/>
</dbReference>
<feature type="compositionally biased region" description="Polar residues" evidence="1">
    <location>
        <begin position="1"/>
        <end position="14"/>
    </location>
</feature>
<dbReference type="Pfam" id="PF04403">
    <property type="entry name" value="PqiA"/>
    <property type="match status" value="1"/>
</dbReference>
<dbReference type="AlphaFoldDB" id="A0A3L9Y5D1"/>
<dbReference type="Proteomes" id="UP000281343">
    <property type="component" value="Unassembled WGS sequence"/>
</dbReference>
<feature type="transmembrane region" description="Helical" evidence="2">
    <location>
        <begin position="194"/>
        <end position="216"/>
    </location>
</feature>
<comment type="caution">
    <text evidence="3">The sequence shown here is derived from an EMBL/GenBank/DDBJ whole genome shotgun (WGS) entry which is preliminary data.</text>
</comment>
<protein>
    <submittedName>
        <fullName evidence="3">Paraquat-inducible protein A</fullName>
    </submittedName>
</protein>
<dbReference type="OrthoDB" id="5291921at2"/>
<feature type="transmembrane region" description="Helical" evidence="2">
    <location>
        <begin position="100"/>
        <end position="126"/>
    </location>
</feature>
<keyword evidence="2" id="KW-0812">Transmembrane</keyword>
<feature type="region of interest" description="Disordered" evidence="1">
    <location>
        <begin position="1"/>
        <end position="20"/>
    </location>
</feature>
<keyword evidence="4" id="KW-1185">Reference proteome</keyword>
<evidence type="ECO:0000256" key="1">
    <source>
        <dbReference type="SAM" id="MobiDB-lite"/>
    </source>
</evidence>
<keyword evidence="2" id="KW-1133">Transmembrane helix</keyword>
<reference evidence="3 4" key="1">
    <citation type="submission" date="2018-10" db="EMBL/GenBank/DDBJ databases">
        <authorList>
            <person name="Jung H.S."/>
            <person name="Jeon C.O."/>
        </authorList>
    </citation>
    <scope>NUCLEOTIDE SEQUENCE [LARGE SCALE GENOMIC DNA]</scope>
    <source>
        <strain evidence="3 4">MA-7-27</strain>
    </source>
</reference>
<evidence type="ECO:0000313" key="4">
    <source>
        <dbReference type="Proteomes" id="UP000281343"/>
    </source>
</evidence>
<dbReference type="InterPro" id="IPR007498">
    <property type="entry name" value="PqiA-like"/>
</dbReference>
<gene>
    <name evidence="3" type="ORF">D9R08_14965</name>
</gene>
<accession>A0A3L9Y5D1</accession>
<sequence>MSDQVHTSETSRSAATPPGHFPPVEDLVACPTCDALYQLPDVPKGARARCLRCHTVLTAPRDGAMTRIVMLAGTSVILMLAAIFFPFLELTAAGITQRSSIMDVVLVFADGPFVGLAIAVGALIVILPLARFLALIYVLAPMAFGWRPARVAVPVFRLAERMKPWSMAEIFIVGVAVALIKVAGLAHLSLGPAFWAFVALVLITAVKDTFMCRLTIWKTLEQRSQW</sequence>
<dbReference type="EMBL" id="RCNT01000008">
    <property type="protein sequence ID" value="RMA41336.1"/>
    <property type="molecule type" value="Genomic_DNA"/>
</dbReference>
<keyword evidence="2" id="KW-0472">Membrane</keyword>